<evidence type="ECO:0000313" key="3">
    <source>
        <dbReference type="EMBL" id="KAK5055016.1"/>
    </source>
</evidence>
<keyword evidence="1" id="KW-0175">Coiled coil</keyword>
<dbReference type="EMBL" id="JAVRRF010000021">
    <property type="protein sequence ID" value="KAK5055016.1"/>
    <property type="molecule type" value="Genomic_DNA"/>
</dbReference>
<name>A0ABR0J463_9EURO</name>
<organism evidence="3 4">
    <name type="scientific">Exophiala sideris</name>
    <dbReference type="NCBI Taxonomy" id="1016849"/>
    <lineage>
        <taxon>Eukaryota</taxon>
        <taxon>Fungi</taxon>
        <taxon>Dikarya</taxon>
        <taxon>Ascomycota</taxon>
        <taxon>Pezizomycotina</taxon>
        <taxon>Eurotiomycetes</taxon>
        <taxon>Chaetothyriomycetidae</taxon>
        <taxon>Chaetothyriales</taxon>
        <taxon>Herpotrichiellaceae</taxon>
        <taxon>Exophiala</taxon>
    </lineage>
</organism>
<reference evidence="3 4" key="1">
    <citation type="submission" date="2023-08" db="EMBL/GenBank/DDBJ databases">
        <title>Black Yeasts Isolated from many extreme environments.</title>
        <authorList>
            <person name="Coleine C."/>
            <person name="Stajich J.E."/>
            <person name="Selbmann L."/>
        </authorList>
    </citation>
    <scope>NUCLEOTIDE SEQUENCE [LARGE SCALE GENOMIC DNA]</scope>
    <source>
        <strain evidence="3 4">CCFEE 6328</strain>
    </source>
</reference>
<proteinExistence type="predicted"/>
<feature type="compositionally biased region" description="Polar residues" evidence="2">
    <location>
        <begin position="55"/>
        <end position="75"/>
    </location>
</feature>
<protein>
    <submittedName>
        <fullName evidence="3">Uncharacterized protein</fullName>
    </submittedName>
</protein>
<feature type="coiled-coil region" evidence="1">
    <location>
        <begin position="217"/>
        <end position="244"/>
    </location>
</feature>
<evidence type="ECO:0000313" key="4">
    <source>
        <dbReference type="Proteomes" id="UP001345691"/>
    </source>
</evidence>
<keyword evidence="4" id="KW-1185">Reference proteome</keyword>
<evidence type="ECO:0000256" key="2">
    <source>
        <dbReference type="SAM" id="MobiDB-lite"/>
    </source>
</evidence>
<feature type="region of interest" description="Disordered" evidence="2">
    <location>
        <begin position="31"/>
        <end position="85"/>
    </location>
</feature>
<feature type="compositionally biased region" description="Polar residues" evidence="2">
    <location>
        <begin position="33"/>
        <end position="45"/>
    </location>
</feature>
<evidence type="ECO:0000256" key="1">
    <source>
        <dbReference type="SAM" id="Coils"/>
    </source>
</evidence>
<dbReference type="Proteomes" id="UP001345691">
    <property type="component" value="Unassembled WGS sequence"/>
</dbReference>
<gene>
    <name evidence="3" type="ORF">LTR69_008584</name>
</gene>
<accession>A0ABR0J463</accession>
<sequence length="335" mass="38232">MQESIDLTETELFSLYARYPEIRFQPSEEVLNETEQFSSPSSNNTDHNDTHISRDSVSTAHTTPPQTNISSNHGSDSPFEDFLEGTQKSNLPDTCRAGFELIGKEIIKLGSLLSSYRDSGGSSRSNSWTILCQVGPLLVELQHCNRRVEEQLINISFIKTLAPFTIVPSQQDLWCKYRQMAQLIAKYTALPSATEQRLLEELTYLFNTCVYQPFLQLLAVQDINDSLQNQINELYNALMSLLSKYTSWWNGMEELTKGFMVPTLRAMRHAPEVLRQVKNMEESISVARAAVERSRAHGMQVAEDSALEALNLTAHRTQWIIPPKSKRRYRREHTL</sequence>
<comment type="caution">
    <text evidence="3">The sequence shown here is derived from an EMBL/GenBank/DDBJ whole genome shotgun (WGS) entry which is preliminary data.</text>
</comment>